<accession>A0ABY6F142</accession>
<dbReference type="Proteomes" id="UP001060733">
    <property type="component" value="Chromosome"/>
</dbReference>
<organism evidence="3 4">
    <name type="scientific">Streptomyces albidocamelliae</name>
    <dbReference type="NCBI Taxonomy" id="2981135"/>
    <lineage>
        <taxon>Bacteria</taxon>
        <taxon>Bacillati</taxon>
        <taxon>Actinomycetota</taxon>
        <taxon>Actinomycetes</taxon>
        <taxon>Kitasatosporales</taxon>
        <taxon>Streptomycetaceae</taxon>
        <taxon>Streptomyces</taxon>
    </lineage>
</organism>
<evidence type="ECO:0000256" key="1">
    <source>
        <dbReference type="SAM" id="MobiDB-lite"/>
    </source>
</evidence>
<reference evidence="3" key="1">
    <citation type="submission" date="2022-10" db="EMBL/GenBank/DDBJ databases">
        <authorList>
            <person name="Mo P."/>
        </authorList>
    </citation>
    <scope>NUCLEOTIDE SEQUENCE</scope>
    <source>
        <strain evidence="3">HUAS 14-6</strain>
    </source>
</reference>
<sequence length="133" mass="12827">MPGPDPGAGGHALRGDGEQCPGGGDRCTDAGDTGAGKQCQGGGGGRDCAGAVCSDEDRPCGESHGADCSGDHGCRDTRDAGDCDPAAVQRPVQAGTGGTFSDSVPALVAGGLFIAAACAGAVYRVYGRGRSAV</sequence>
<keyword evidence="2" id="KW-0472">Membrane</keyword>
<protein>
    <recommendedName>
        <fullName evidence="5">LPXTG cell wall anchor domain-containing protein</fullName>
    </recommendedName>
</protein>
<evidence type="ECO:0000313" key="3">
    <source>
        <dbReference type="EMBL" id="UXY40353.1"/>
    </source>
</evidence>
<dbReference type="EMBL" id="CP106795">
    <property type="protein sequence ID" value="UXY40353.1"/>
    <property type="molecule type" value="Genomic_DNA"/>
</dbReference>
<evidence type="ECO:0008006" key="5">
    <source>
        <dbReference type="Google" id="ProtNLM"/>
    </source>
</evidence>
<feature type="compositionally biased region" description="Gly residues" evidence="1">
    <location>
        <begin position="1"/>
        <end position="12"/>
    </location>
</feature>
<proteinExistence type="predicted"/>
<feature type="transmembrane region" description="Helical" evidence="2">
    <location>
        <begin position="106"/>
        <end position="126"/>
    </location>
</feature>
<keyword evidence="2" id="KW-0812">Transmembrane</keyword>
<keyword evidence="4" id="KW-1185">Reference proteome</keyword>
<evidence type="ECO:0000256" key="2">
    <source>
        <dbReference type="SAM" id="Phobius"/>
    </source>
</evidence>
<dbReference type="RefSeq" id="WP_263280227.1">
    <property type="nucleotide sequence ID" value="NZ_CP106795.1"/>
</dbReference>
<gene>
    <name evidence="3" type="ORF">N8I86_30555</name>
</gene>
<evidence type="ECO:0000313" key="4">
    <source>
        <dbReference type="Proteomes" id="UP001060733"/>
    </source>
</evidence>
<feature type="region of interest" description="Disordered" evidence="1">
    <location>
        <begin position="1"/>
        <end position="47"/>
    </location>
</feature>
<keyword evidence="2" id="KW-1133">Transmembrane helix</keyword>
<name>A0ABY6F142_9ACTN</name>